<name>W5V1B7_9BACT</name>
<keyword evidence="3" id="KW-1003">Cell membrane</keyword>
<dbReference type="PATRIC" id="fig|743966.3.peg.534"/>
<feature type="transmembrane region" description="Helical" evidence="7">
    <location>
        <begin position="134"/>
        <end position="154"/>
    </location>
</feature>
<evidence type="ECO:0000256" key="3">
    <source>
        <dbReference type="ARBA" id="ARBA00022475"/>
    </source>
</evidence>
<dbReference type="RefSeq" id="WP_022935097.1">
    <property type="nucleotide sequence ID" value="NZ_CP007154.1"/>
</dbReference>
<evidence type="ECO:0000256" key="6">
    <source>
        <dbReference type="ARBA" id="ARBA00023136"/>
    </source>
</evidence>
<keyword evidence="5 7" id="KW-1133">Transmembrane helix</keyword>
<evidence type="ECO:0000256" key="1">
    <source>
        <dbReference type="ARBA" id="ARBA00004651"/>
    </source>
</evidence>
<keyword evidence="2" id="KW-0813">Transport</keyword>
<dbReference type="AlphaFoldDB" id="W5V1B7"/>
<dbReference type="SUPFAM" id="SSF161098">
    <property type="entry name" value="MetI-like"/>
    <property type="match status" value="1"/>
</dbReference>
<protein>
    <submittedName>
        <fullName evidence="9">sn-glycerol-3-phosphate transport system permease</fullName>
    </submittedName>
</protein>
<evidence type="ECO:0000256" key="4">
    <source>
        <dbReference type="ARBA" id="ARBA00022692"/>
    </source>
</evidence>
<feature type="transmembrane region" description="Helical" evidence="7">
    <location>
        <begin position="288"/>
        <end position="309"/>
    </location>
</feature>
<evidence type="ECO:0000313" key="9">
    <source>
        <dbReference type="EMBL" id="AHH45533.1"/>
    </source>
</evidence>
<dbReference type="InterPro" id="IPR035906">
    <property type="entry name" value="MetI-like_sf"/>
</dbReference>
<dbReference type="PANTHER" id="PTHR30193">
    <property type="entry name" value="ABC TRANSPORTER PERMEASE PROTEIN"/>
    <property type="match status" value="1"/>
</dbReference>
<feature type="domain" description="ABC transmembrane type-1" evidence="8">
    <location>
        <begin position="94"/>
        <end position="309"/>
    </location>
</feature>
<dbReference type="InterPro" id="IPR000515">
    <property type="entry name" value="MetI-like"/>
</dbReference>
<keyword evidence="10" id="KW-1185">Reference proteome</keyword>
<proteinExistence type="predicted"/>
<keyword evidence="6 7" id="KW-0472">Membrane</keyword>
<dbReference type="PROSITE" id="PS50928">
    <property type="entry name" value="ABC_TM1"/>
    <property type="match status" value="1"/>
</dbReference>
<dbReference type="KEGG" id="mbc:MYB_02655"/>
<dbReference type="OrthoDB" id="42615at2"/>
<evidence type="ECO:0000256" key="5">
    <source>
        <dbReference type="ARBA" id="ARBA00022989"/>
    </source>
</evidence>
<feature type="transmembrane region" description="Helical" evidence="7">
    <location>
        <begin position="36"/>
        <end position="56"/>
    </location>
</feature>
<evidence type="ECO:0000259" key="8">
    <source>
        <dbReference type="PROSITE" id="PS50928"/>
    </source>
</evidence>
<dbReference type="PANTHER" id="PTHR30193:SF37">
    <property type="entry name" value="INNER MEMBRANE ABC TRANSPORTER PERMEASE PROTEIN YCJO"/>
    <property type="match status" value="1"/>
</dbReference>
<evidence type="ECO:0000256" key="7">
    <source>
        <dbReference type="SAM" id="Phobius"/>
    </source>
</evidence>
<dbReference type="GO" id="GO:0005886">
    <property type="term" value="C:plasma membrane"/>
    <property type="evidence" value="ECO:0007669"/>
    <property type="project" value="UniProtKB-SubCell"/>
</dbReference>
<reference evidence="9 10" key="1">
    <citation type="journal article" date="2014" name="Genome Announc.">
        <title>Complete Genome Sequence of Mycoplasma bovoculi Strain M165/69T (ATCC 29104).</title>
        <authorList>
            <person name="Calcutt M.J."/>
            <person name="Foecking M.F."/>
        </authorList>
    </citation>
    <scope>NUCLEOTIDE SEQUENCE [LARGE SCALE GENOMIC DNA]</scope>
    <source>
        <strain evidence="9">M165/69</strain>
    </source>
</reference>
<evidence type="ECO:0000256" key="2">
    <source>
        <dbReference type="ARBA" id="ARBA00022448"/>
    </source>
</evidence>
<feature type="transmembrane region" description="Helical" evidence="7">
    <location>
        <begin position="241"/>
        <end position="261"/>
    </location>
</feature>
<dbReference type="CDD" id="cd06261">
    <property type="entry name" value="TM_PBP2"/>
    <property type="match status" value="1"/>
</dbReference>
<evidence type="ECO:0000313" key="10">
    <source>
        <dbReference type="Proteomes" id="UP000019229"/>
    </source>
</evidence>
<accession>W5V1B7</accession>
<keyword evidence="4 7" id="KW-0812">Transmembrane</keyword>
<feature type="transmembrane region" description="Helical" evidence="7">
    <location>
        <begin position="98"/>
        <end position="122"/>
    </location>
</feature>
<dbReference type="eggNOG" id="COG1175">
    <property type="taxonomic scope" value="Bacteria"/>
</dbReference>
<dbReference type="STRING" id="743966.MYB_02655"/>
<dbReference type="InterPro" id="IPR051393">
    <property type="entry name" value="ABC_transporter_permease"/>
</dbReference>
<comment type="subcellular location">
    <subcellularLocation>
        <location evidence="1">Cell membrane</location>
        <topology evidence="1">Multi-pass membrane protein</topology>
    </subcellularLocation>
</comment>
<gene>
    <name evidence="9" type="ORF">MYB_02655</name>
</gene>
<sequence length="338" mass="37495">MVFLNFLNNIIYKHRVRKQWAELGVLDKSSPFWKPFLLLLPSILVIFLFTFLPFIYSLSKSVTVANNPNKASDVSFGFANFTDIWNDSNFVVAIRNSVIYSVVALPITLMISLIVASTLASLHRKYARGFWQTVFFLPYVTSGIAVSIAFAFIFDSSRSGFINSITGSETRWLESADRNSFKALFVILTSGVWRNLAFEILILTTAMVSVNPTLYKAASIDGASPLKQFFKITLPSVSRTINFLITIGIIAGIKVFPIGIFRNPGDAFANGGNTLLLYIYSFVQSSQFGLAGAATLFLFIFGVALSVTVKQGLNLVIQIANKIGERNVYRKIKTSTIH</sequence>
<organism evidence="9 10">
    <name type="scientific">Mesomycoplasma bovoculi M165/69</name>
    <dbReference type="NCBI Taxonomy" id="743966"/>
    <lineage>
        <taxon>Bacteria</taxon>
        <taxon>Bacillati</taxon>
        <taxon>Mycoplasmatota</taxon>
        <taxon>Mycoplasmoidales</taxon>
        <taxon>Metamycoplasmataceae</taxon>
        <taxon>Mesomycoplasma</taxon>
    </lineage>
</organism>
<dbReference type="HOGENOM" id="CLU_016047_0_2_14"/>
<dbReference type="EMBL" id="CP007154">
    <property type="protein sequence ID" value="AHH45533.1"/>
    <property type="molecule type" value="Genomic_DNA"/>
</dbReference>
<dbReference type="GO" id="GO:0055085">
    <property type="term" value="P:transmembrane transport"/>
    <property type="evidence" value="ECO:0007669"/>
    <property type="project" value="InterPro"/>
</dbReference>
<dbReference type="Proteomes" id="UP000019229">
    <property type="component" value="Chromosome"/>
</dbReference>
<dbReference type="Gene3D" id="1.10.3720.10">
    <property type="entry name" value="MetI-like"/>
    <property type="match status" value="1"/>
</dbReference>